<proteinExistence type="predicted"/>
<evidence type="ECO:0008006" key="4">
    <source>
        <dbReference type="Google" id="ProtNLM"/>
    </source>
</evidence>
<keyword evidence="3" id="KW-1185">Reference proteome</keyword>
<organism evidence="2 3">
    <name type="scientific">Eubacterium limosum</name>
    <dbReference type="NCBI Taxonomy" id="1736"/>
    <lineage>
        <taxon>Bacteria</taxon>
        <taxon>Bacillati</taxon>
        <taxon>Bacillota</taxon>
        <taxon>Clostridia</taxon>
        <taxon>Eubacteriales</taxon>
        <taxon>Eubacteriaceae</taxon>
        <taxon>Eubacterium</taxon>
    </lineage>
</organism>
<dbReference type="Proteomes" id="UP001215087">
    <property type="component" value="Unassembled WGS sequence"/>
</dbReference>
<evidence type="ECO:0000313" key="2">
    <source>
        <dbReference type="EMBL" id="MDE1472927.1"/>
    </source>
</evidence>
<keyword evidence="1" id="KW-0812">Transmembrane</keyword>
<comment type="caution">
    <text evidence="2">The sequence shown here is derived from an EMBL/GenBank/DDBJ whole genome shotgun (WGS) entry which is preliminary data.</text>
</comment>
<protein>
    <recommendedName>
        <fullName evidence="4">Small integral membrane protein</fullName>
    </recommendedName>
</protein>
<gene>
    <name evidence="2" type="ORF">PTZ04_21980</name>
</gene>
<dbReference type="RefSeq" id="WP_227209486.1">
    <property type="nucleotide sequence ID" value="NZ_JAJCLO010000031.1"/>
</dbReference>
<name>A0ABT5UZC2_EUBLI</name>
<accession>A0ABT5UZC2</accession>
<keyword evidence="1" id="KW-1133">Transmembrane helix</keyword>
<dbReference type="PROSITE" id="PS51257">
    <property type="entry name" value="PROKAR_LIPOPROTEIN"/>
    <property type="match status" value="1"/>
</dbReference>
<sequence>MNRIKDKITKAFITVAEWIGSLFGGIAAGLGCLVWCIAIIGIPVGIITVVIAAVLRGFGVI</sequence>
<evidence type="ECO:0000313" key="3">
    <source>
        <dbReference type="Proteomes" id="UP001215087"/>
    </source>
</evidence>
<feature type="transmembrane region" description="Helical" evidence="1">
    <location>
        <begin position="12"/>
        <end position="31"/>
    </location>
</feature>
<reference evidence="2 3" key="1">
    <citation type="submission" date="2023-02" db="EMBL/GenBank/DDBJ databases">
        <title>Comparative genome analysis of Eubacterium limosum species.</title>
        <authorList>
            <person name="Bak J.E."/>
        </authorList>
    </citation>
    <scope>NUCLEOTIDE SEQUENCE [LARGE SCALE GENOMIC DNA]</scope>
    <source>
        <strain evidence="2 3">KGMB01548</strain>
    </source>
</reference>
<evidence type="ECO:0000256" key="1">
    <source>
        <dbReference type="SAM" id="Phobius"/>
    </source>
</evidence>
<dbReference type="EMBL" id="JAQSVD010000033">
    <property type="protein sequence ID" value="MDE1472927.1"/>
    <property type="molecule type" value="Genomic_DNA"/>
</dbReference>
<keyword evidence="1" id="KW-0472">Membrane</keyword>
<feature type="transmembrane region" description="Helical" evidence="1">
    <location>
        <begin position="37"/>
        <end position="58"/>
    </location>
</feature>